<dbReference type="GO" id="GO:0003677">
    <property type="term" value="F:DNA binding"/>
    <property type="evidence" value="ECO:0007669"/>
    <property type="project" value="UniProtKB-KW"/>
</dbReference>
<dbReference type="EMBL" id="JABWDY010004753">
    <property type="protein sequence ID" value="KAF5204923.1"/>
    <property type="molecule type" value="Genomic_DNA"/>
</dbReference>
<dbReference type="FunFam" id="2.170.150.80:FF:000002">
    <property type="entry name" value="Nac domain-containing protein 86"/>
    <property type="match status" value="1"/>
</dbReference>
<proteinExistence type="predicted"/>
<evidence type="ECO:0000313" key="7">
    <source>
        <dbReference type="EMBL" id="KAF5204923.1"/>
    </source>
</evidence>
<organism evidence="7 8">
    <name type="scientific">Thalictrum thalictroides</name>
    <name type="common">Rue-anemone</name>
    <name type="synonym">Anemone thalictroides</name>
    <dbReference type="NCBI Taxonomy" id="46969"/>
    <lineage>
        <taxon>Eukaryota</taxon>
        <taxon>Viridiplantae</taxon>
        <taxon>Streptophyta</taxon>
        <taxon>Embryophyta</taxon>
        <taxon>Tracheophyta</taxon>
        <taxon>Spermatophyta</taxon>
        <taxon>Magnoliopsida</taxon>
        <taxon>Ranunculales</taxon>
        <taxon>Ranunculaceae</taxon>
        <taxon>Thalictroideae</taxon>
        <taxon>Thalictrum</taxon>
    </lineage>
</organism>
<dbReference type="PANTHER" id="PTHR31744:SF236">
    <property type="entry name" value="NAC DOMAIN-CONTAINING PROTEIN 105"/>
    <property type="match status" value="1"/>
</dbReference>
<evidence type="ECO:0000259" key="6">
    <source>
        <dbReference type="PROSITE" id="PS51005"/>
    </source>
</evidence>
<dbReference type="InterPro" id="IPR036093">
    <property type="entry name" value="NAC_dom_sf"/>
</dbReference>
<keyword evidence="2" id="KW-0805">Transcription regulation</keyword>
<dbReference type="OrthoDB" id="592291at2759"/>
<dbReference type="GO" id="GO:0005634">
    <property type="term" value="C:nucleus"/>
    <property type="evidence" value="ECO:0007669"/>
    <property type="project" value="UniProtKB-SubCell"/>
</dbReference>
<dbReference type="Pfam" id="PF02365">
    <property type="entry name" value="NAM"/>
    <property type="match status" value="1"/>
</dbReference>
<keyword evidence="3" id="KW-0238">DNA-binding</keyword>
<name>A0A7J6X6A0_THATH</name>
<evidence type="ECO:0000256" key="2">
    <source>
        <dbReference type="ARBA" id="ARBA00023015"/>
    </source>
</evidence>
<sequence>MEPSVPPGFRFHPTDEELVGYYLKKKIAAQKIDLDVIRDIDLYRIEPWDLQDRCGIGYEVQNEYYFFSHKDKKYPTGTRTNRATMAGFWKATGRDKAVYEKMRLIGMRKTLVFYKGRAPNGQKTDWIMHEYRLESDENGPPQASTFIDSRIIKLPNNVMFILSNDALYYQLQEEGWVVCRAFKKRTNSQTSRNNENWDSSYFYDEPTSSVSSIIDPTEYIPRLPRQNFICKQELEADNLNFLHSSDHFVQLPHLESSSLLPVIKRQSLMSLVSQNIEDEEQNRECNNMEKVTDWRDLDKFVASQLSHEDRFDGEGVSNFVDNSDNTDMALILLQNSSREEDDNNFNGFLNSNSDCDIGICIFDR</sequence>
<evidence type="ECO:0000313" key="8">
    <source>
        <dbReference type="Proteomes" id="UP000554482"/>
    </source>
</evidence>
<keyword evidence="8" id="KW-1185">Reference proteome</keyword>
<evidence type="ECO:0000256" key="1">
    <source>
        <dbReference type="ARBA" id="ARBA00004123"/>
    </source>
</evidence>
<evidence type="ECO:0000256" key="5">
    <source>
        <dbReference type="ARBA" id="ARBA00023242"/>
    </source>
</evidence>
<evidence type="ECO:0000256" key="3">
    <source>
        <dbReference type="ARBA" id="ARBA00023125"/>
    </source>
</evidence>
<keyword evidence="4" id="KW-0804">Transcription</keyword>
<dbReference type="PANTHER" id="PTHR31744">
    <property type="entry name" value="PROTEIN CUP-SHAPED COTYLEDON 2-RELATED"/>
    <property type="match status" value="1"/>
</dbReference>
<dbReference type="AlphaFoldDB" id="A0A7J6X6A0"/>
<gene>
    <name evidence="7" type="ORF">FRX31_005491</name>
</gene>
<dbReference type="Gene3D" id="2.170.150.80">
    <property type="entry name" value="NAC domain"/>
    <property type="match status" value="1"/>
</dbReference>
<dbReference type="InterPro" id="IPR003441">
    <property type="entry name" value="NAC-dom"/>
</dbReference>
<dbReference type="Proteomes" id="UP000554482">
    <property type="component" value="Unassembled WGS sequence"/>
</dbReference>
<dbReference type="PROSITE" id="PS51005">
    <property type="entry name" value="NAC"/>
    <property type="match status" value="1"/>
</dbReference>
<reference evidence="7 8" key="1">
    <citation type="submission" date="2020-06" db="EMBL/GenBank/DDBJ databases">
        <title>Transcriptomic and genomic resources for Thalictrum thalictroides and T. hernandezii: Facilitating candidate gene discovery in an emerging model plant lineage.</title>
        <authorList>
            <person name="Arias T."/>
            <person name="Riano-Pachon D.M."/>
            <person name="Di Stilio V.S."/>
        </authorList>
    </citation>
    <scope>NUCLEOTIDE SEQUENCE [LARGE SCALE GENOMIC DNA]</scope>
    <source>
        <strain evidence="8">cv. WT478/WT964</strain>
        <tissue evidence="7">Leaves</tissue>
    </source>
</reference>
<feature type="domain" description="NAC" evidence="6">
    <location>
        <begin position="5"/>
        <end position="184"/>
    </location>
</feature>
<dbReference type="GO" id="GO:0006355">
    <property type="term" value="P:regulation of DNA-templated transcription"/>
    <property type="evidence" value="ECO:0007669"/>
    <property type="project" value="InterPro"/>
</dbReference>
<accession>A0A7J6X6A0</accession>
<comment type="subcellular location">
    <subcellularLocation>
        <location evidence="1">Nucleus</location>
    </subcellularLocation>
</comment>
<evidence type="ECO:0000256" key="4">
    <source>
        <dbReference type="ARBA" id="ARBA00023163"/>
    </source>
</evidence>
<comment type="caution">
    <text evidence="7">The sequence shown here is derived from an EMBL/GenBank/DDBJ whole genome shotgun (WGS) entry which is preliminary data.</text>
</comment>
<keyword evidence="5" id="KW-0539">Nucleus</keyword>
<dbReference type="SUPFAM" id="SSF101941">
    <property type="entry name" value="NAC domain"/>
    <property type="match status" value="1"/>
</dbReference>
<protein>
    <submittedName>
        <fullName evidence="7">Nac domain-containing protein</fullName>
    </submittedName>
</protein>